<reference evidence="2 3" key="1">
    <citation type="submission" date="2021-01" db="EMBL/GenBank/DDBJ databases">
        <title>Genomic Encyclopedia of Type Strains, Phase IV (KMG-IV): sequencing the most valuable type-strain genomes for metagenomic binning, comparative biology and taxonomic classification.</title>
        <authorList>
            <person name="Goeker M."/>
        </authorList>
    </citation>
    <scope>NUCLEOTIDE SEQUENCE [LARGE SCALE GENOMIC DNA]</scope>
    <source>
        <strain evidence="2 3">DSM 25890</strain>
    </source>
</reference>
<organism evidence="2 3">
    <name type="scientific">Alkaliphilus hydrothermalis</name>
    <dbReference type="NCBI Taxonomy" id="1482730"/>
    <lineage>
        <taxon>Bacteria</taxon>
        <taxon>Bacillati</taxon>
        <taxon>Bacillota</taxon>
        <taxon>Clostridia</taxon>
        <taxon>Peptostreptococcales</taxon>
        <taxon>Natronincolaceae</taxon>
        <taxon>Alkaliphilus</taxon>
    </lineage>
</organism>
<keyword evidence="1" id="KW-1133">Transmembrane helix</keyword>
<keyword evidence="1" id="KW-0472">Membrane</keyword>
<evidence type="ECO:0000313" key="2">
    <source>
        <dbReference type="EMBL" id="MBM7614511.1"/>
    </source>
</evidence>
<dbReference type="PANTHER" id="PTHR43801">
    <property type="entry name" value="NUCLEOTIDE-BINDING PROTEIN-RELATED"/>
    <property type="match status" value="1"/>
</dbReference>
<accession>A0ABS2NNS8</accession>
<feature type="transmembrane region" description="Helical" evidence="1">
    <location>
        <begin position="20"/>
        <end position="46"/>
    </location>
</feature>
<dbReference type="Proteomes" id="UP001314796">
    <property type="component" value="Unassembled WGS sequence"/>
</dbReference>
<dbReference type="PANTHER" id="PTHR43801:SF1">
    <property type="entry name" value="POLYPRENYL SYNTHETASE"/>
    <property type="match status" value="1"/>
</dbReference>
<feature type="transmembrane region" description="Helical" evidence="1">
    <location>
        <begin position="58"/>
        <end position="77"/>
    </location>
</feature>
<keyword evidence="1" id="KW-0812">Transmembrane</keyword>
<evidence type="ECO:0008006" key="4">
    <source>
        <dbReference type="Google" id="ProtNLM"/>
    </source>
</evidence>
<evidence type="ECO:0000256" key="1">
    <source>
        <dbReference type="SAM" id="Phobius"/>
    </source>
</evidence>
<gene>
    <name evidence="2" type="ORF">JOC73_001023</name>
</gene>
<name>A0ABS2NNS8_9FIRM</name>
<dbReference type="PIRSF" id="PIRSF006594">
    <property type="entry name" value="UCP006594"/>
    <property type="match status" value="1"/>
</dbReference>
<dbReference type="Pfam" id="PF01976">
    <property type="entry name" value="DUF116"/>
    <property type="match status" value="1"/>
</dbReference>
<sequence>MIGLLMLVSLKDHVSIFRSFVFALLLLLWVLGALLLTTILSILWLWNNEAIPKPLGNIVGFSIPFFYPMMVILGKGLKIDKTTIRRAYTLINNKLVMATKYRFKGKDILILTPHCLQKSHCPHKITHDVDNCKKCGLCSVDKLLDLRDQYGVHFRVVTGGTLARKLILESRPKAIVAIACERDLVGGLMDIKKLPILAIINKRPEGPCVNTHVDLDEVEKAIKHFIKE</sequence>
<dbReference type="EMBL" id="JAFBEE010000005">
    <property type="protein sequence ID" value="MBM7614511.1"/>
    <property type="molecule type" value="Genomic_DNA"/>
</dbReference>
<keyword evidence="3" id="KW-1185">Reference proteome</keyword>
<protein>
    <recommendedName>
        <fullName evidence="4">DUF116 domain-containing protein</fullName>
    </recommendedName>
</protein>
<proteinExistence type="predicted"/>
<comment type="caution">
    <text evidence="2">The sequence shown here is derived from an EMBL/GenBank/DDBJ whole genome shotgun (WGS) entry which is preliminary data.</text>
</comment>
<evidence type="ECO:0000313" key="3">
    <source>
        <dbReference type="Proteomes" id="UP001314796"/>
    </source>
</evidence>
<dbReference type="InterPro" id="IPR002829">
    <property type="entry name" value="DUF116"/>
</dbReference>